<protein>
    <submittedName>
        <fullName evidence="2">Uncharacterized protein</fullName>
    </submittedName>
</protein>
<dbReference type="EMBL" id="PFSJ01000019">
    <property type="protein sequence ID" value="PJC23592.1"/>
    <property type="molecule type" value="Genomic_DNA"/>
</dbReference>
<feature type="transmembrane region" description="Helical" evidence="1">
    <location>
        <begin position="48"/>
        <end position="65"/>
    </location>
</feature>
<feature type="transmembrane region" description="Helical" evidence="1">
    <location>
        <begin position="6"/>
        <end position="27"/>
    </location>
</feature>
<keyword evidence="1" id="KW-1133">Transmembrane helix</keyword>
<keyword evidence="1" id="KW-0472">Membrane</keyword>
<sequence length="105" mass="11985">MIRFWAGNYFSVSLITLPVLTWVLYLIRKVENGLNEDIGLTKSEKIQIIITCVLNPLITGAFYFYCWKNQFPKKSSQANIYSWTIAIAELSLAIVLNQLGIVNIL</sequence>
<proteinExistence type="predicted"/>
<gene>
    <name evidence="2" type="ORF">CO058_02435</name>
</gene>
<comment type="caution">
    <text evidence="2">The sequence shown here is derived from an EMBL/GenBank/DDBJ whole genome shotgun (WGS) entry which is preliminary data.</text>
</comment>
<reference evidence="3" key="1">
    <citation type="submission" date="2017-09" db="EMBL/GenBank/DDBJ databases">
        <title>Depth-based differentiation of microbial function through sediment-hosted aquifers and enrichment of novel symbionts in the deep terrestrial subsurface.</title>
        <authorList>
            <person name="Probst A.J."/>
            <person name="Ladd B."/>
            <person name="Jarett J.K."/>
            <person name="Geller-Mcgrath D.E."/>
            <person name="Sieber C.M.K."/>
            <person name="Emerson J.B."/>
            <person name="Anantharaman K."/>
            <person name="Thomas B.C."/>
            <person name="Malmstrom R."/>
            <person name="Stieglmeier M."/>
            <person name="Klingl A."/>
            <person name="Woyke T."/>
            <person name="Ryan C.M."/>
            <person name="Banfield J.F."/>
        </authorList>
    </citation>
    <scope>NUCLEOTIDE SEQUENCE [LARGE SCALE GENOMIC DNA]</scope>
</reference>
<dbReference type="AlphaFoldDB" id="A0A2M8ELH8"/>
<feature type="transmembrane region" description="Helical" evidence="1">
    <location>
        <begin position="80"/>
        <end position="102"/>
    </location>
</feature>
<keyword evidence="1" id="KW-0812">Transmembrane</keyword>
<name>A0A2M8ELH8_UNCKA</name>
<evidence type="ECO:0000313" key="2">
    <source>
        <dbReference type="EMBL" id="PJC23592.1"/>
    </source>
</evidence>
<dbReference type="Proteomes" id="UP000229756">
    <property type="component" value="Unassembled WGS sequence"/>
</dbReference>
<evidence type="ECO:0000256" key="1">
    <source>
        <dbReference type="SAM" id="Phobius"/>
    </source>
</evidence>
<accession>A0A2M8ELH8</accession>
<organism evidence="2 3">
    <name type="scientific">candidate division WWE3 bacterium CG_4_9_14_0_2_um_filter_35_11</name>
    <dbReference type="NCBI Taxonomy" id="1975077"/>
    <lineage>
        <taxon>Bacteria</taxon>
        <taxon>Katanobacteria</taxon>
    </lineage>
</organism>
<evidence type="ECO:0000313" key="3">
    <source>
        <dbReference type="Proteomes" id="UP000229756"/>
    </source>
</evidence>